<gene>
    <name evidence="9" type="ORF">SAMN04487944_101420</name>
</gene>
<evidence type="ECO:0000256" key="7">
    <source>
        <dbReference type="SAM" id="Phobius"/>
    </source>
</evidence>
<evidence type="ECO:0000256" key="1">
    <source>
        <dbReference type="ARBA" id="ARBA00004651"/>
    </source>
</evidence>
<comment type="subcellular location">
    <subcellularLocation>
        <location evidence="1">Cell membrane</location>
        <topology evidence="1">Multi-pass membrane protein</topology>
    </subcellularLocation>
</comment>
<organism evidence="9 10">
    <name type="scientific">Gracilibacillus ureilyticus</name>
    <dbReference type="NCBI Taxonomy" id="531814"/>
    <lineage>
        <taxon>Bacteria</taxon>
        <taxon>Bacillati</taxon>
        <taxon>Bacillota</taxon>
        <taxon>Bacilli</taxon>
        <taxon>Bacillales</taxon>
        <taxon>Bacillaceae</taxon>
        <taxon>Gracilibacillus</taxon>
    </lineage>
</organism>
<evidence type="ECO:0000259" key="8">
    <source>
        <dbReference type="Pfam" id="PF03458"/>
    </source>
</evidence>
<dbReference type="AlphaFoldDB" id="A0A1H9LW07"/>
<feature type="transmembrane region" description="Helical" evidence="7">
    <location>
        <begin position="150"/>
        <end position="166"/>
    </location>
</feature>
<dbReference type="RefSeq" id="WP_089738476.1">
    <property type="nucleotide sequence ID" value="NZ_FOGL01000001.1"/>
</dbReference>
<feature type="domain" description="Glycine transporter" evidence="8">
    <location>
        <begin position="7"/>
        <end position="80"/>
    </location>
</feature>
<feature type="transmembrane region" description="Helical" evidence="7">
    <location>
        <begin position="63"/>
        <end position="80"/>
    </location>
</feature>
<comment type="similarity">
    <text evidence="2">Belongs to the UPF0126 family.</text>
</comment>
<evidence type="ECO:0000256" key="2">
    <source>
        <dbReference type="ARBA" id="ARBA00008193"/>
    </source>
</evidence>
<dbReference type="Pfam" id="PF03458">
    <property type="entry name" value="Gly_transporter"/>
    <property type="match status" value="2"/>
</dbReference>
<accession>A0A1H9LW07</accession>
<dbReference type="PANTHER" id="PTHR30506">
    <property type="entry name" value="INNER MEMBRANE PROTEIN"/>
    <property type="match status" value="1"/>
</dbReference>
<feature type="transmembrane region" description="Helical" evidence="7">
    <location>
        <begin position="92"/>
        <end position="112"/>
    </location>
</feature>
<evidence type="ECO:0000313" key="9">
    <source>
        <dbReference type="EMBL" id="SER15375.1"/>
    </source>
</evidence>
<keyword evidence="6 7" id="KW-0472">Membrane</keyword>
<dbReference type="STRING" id="531814.SAMN04487944_101420"/>
<evidence type="ECO:0000313" key="10">
    <source>
        <dbReference type="Proteomes" id="UP000199687"/>
    </source>
</evidence>
<evidence type="ECO:0000256" key="4">
    <source>
        <dbReference type="ARBA" id="ARBA00022692"/>
    </source>
</evidence>
<dbReference type="InterPro" id="IPR005115">
    <property type="entry name" value="Gly_transporter"/>
</dbReference>
<dbReference type="OrthoDB" id="9791874at2"/>
<feature type="transmembrane region" description="Helical" evidence="7">
    <location>
        <begin position="6"/>
        <end position="24"/>
    </location>
</feature>
<dbReference type="Proteomes" id="UP000199687">
    <property type="component" value="Unassembled WGS sequence"/>
</dbReference>
<reference evidence="9 10" key="1">
    <citation type="submission" date="2016-10" db="EMBL/GenBank/DDBJ databases">
        <authorList>
            <person name="de Groot N.N."/>
        </authorList>
    </citation>
    <scope>NUCLEOTIDE SEQUENCE [LARGE SCALE GENOMIC DNA]</scope>
    <source>
        <strain evidence="9 10">CGMCC 1.7727</strain>
    </source>
</reference>
<feature type="transmembrane region" description="Helical" evidence="7">
    <location>
        <begin position="31"/>
        <end position="51"/>
    </location>
</feature>
<name>A0A1H9LW07_9BACI</name>
<proteinExistence type="inferred from homology"/>
<evidence type="ECO:0000256" key="6">
    <source>
        <dbReference type="ARBA" id="ARBA00023136"/>
    </source>
</evidence>
<dbReference type="EMBL" id="FOGL01000001">
    <property type="protein sequence ID" value="SER15375.1"/>
    <property type="molecule type" value="Genomic_DNA"/>
</dbReference>
<dbReference type="PANTHER" id="PTHR30506:SF3">
    <property type="entry name" value="UPF0126 INNER MEMBRANE PROTEIN YADS-RELATED"/>
    <property type="match status" value="1"/>
</dbReference>
<protein>
    <submittedName>
        <fullName evidence="9">Uncharacterized membrane protein YeiH</fullName>
    </submittedName>
</protein>
<evidence type="ECO:0000256" key="5">
    <source>
        <dbReference type="ARBA" id="ARBA00022989"/>
    </source>
</evidence>
<evidence type="ECO:0000256" key="3">
    <source>
        <dbReference type="ARBA" id="ARBA00022475"/>
    </source>
</evidence>
<feature type="transmembrane region" description="Helical" evidence="7">
    <location>
        <begin position="118"/>
        <end position="138"/>
    </location>
</feature>
<dbReference type="GO" id="GO:0005886">
    <property type="term" value="C:plasma membrane"/>
    <property type="evidence" value="ECO:0007669"/>
    <property type="project" value="UniProtKB-SubCell"/>
</dbReference>
<feature type="domain" description="Glycine transporter" evidence="8">
    <location>
        <begin position="92"/>
        <end position="164"/>
    </location>
</feature>
<keyword evidence="10" id="KW-1185">Reference proteome</keyword>
<keyword evidence="5 7" id="KW-1133">Transmembrane helix</keyword>
<keyword evidence="4 7" id="KW-0812">Transmembrane</keyword>
<sequence length="212" mass="23207">MLLIELFVFIGTVAFAISGSLLAIQKRLDIFGVILVGLTTALAGGVIRDLMIGKIPPTNLAEPQYFLVSLLASLATILFYEQMRKFKHSISFFDAIGLGVFTAVGANAALSFDYSQPFLIIAMGLVTGIGGGVLRDVFLQEIPQVFRKEVYGIASIAGSIALIFSSDFVPPVISLYLCLIITFTIRMLALKWKWNIPVVDRKSKINRRTLNS</sequence>
<keyword evidence="3" id="KW-1003">Cell membrane</keyword>
<feature type="transmembrane region" description="Helical" evidence="7">
    <location>
        <begin position="172"/>
        <end position="192"/>
    </location>
</feature>